<organism evidence="2 3">
    <name type="scientific">Noviherbaspirillum suwonense</name>
    <dbReference type="NCBI Taxonomy" id="1224511"/>
    <lineage>
        <taxon>Bacteria</taxon>
        <taxon>Pseudomonadati</taxon>
        <taxon>Pseudomonadota</taxon>
        <taxon>Betaproteobacteria</taxon>
        <taxon>Burkholderiales</taxon>
        <taxon>Oxalobacteraceae</taxon>
        <taxon>Noviherbaspirillum</taxon>
    </lineage>
</organism>
<protein>
    <submittedName>
        <fullName evidence="2">Uncharacterized protein</fullName>
    </submittedName>
</protein>
<feature type="compositionally biased region" description="Basic and acidic residues" evidence="1">
    <location>
        <begin position="1"/>
        <end position="40"/>
    </location>
</feature>
<feature type="region of interest" description="Disordered" evidence="1">
    <location>
        <begin position="95"/>
        <end position="137"/>
    </location>
</feature>
<dbReference type="RefSeq" id="WP_283442126.1">
    <property type="nucleotide sequence ID" value="NZ_FXUL01000006.1"/>
</dbReference>
<gene>
    <name evidence="2" type="ORF">SAMN06295970_1068</name>
</gene>
<evidence type="ECO:0000256" key="1">
    <source>
        <dbReference type="SAM" id="MobiDB-lite"/>
    </source>
</evidence>
<sequence length="137" mass="15126">MPNRKKTPDDTHPANNRKNADEGKTPASESHDEKMLDHALKGTFPASDPVAELPVNEKPSEKQNAQERLLDNAVEMTFPASDPVSVDPNSITRIEKAPEKVDASEDHQNRSLDTKSKSAALDKENKQTKARKDAKSK</sequence>
<proteinExistence type="predicted"/>
<reference evidence="2 3" key="1">
    <citation type="submission" date="2017-05" db="EMBL/GenBank/DDBJ databases">
        <authorList>
            <person name="Varghese N."/>
            <person name="Submissions S."/>
        </authorList>
    </citation>
    <scope>NUCLEOTIDE SEQUENCE [LARGE SCALE GENOMIC DNA]</scope>
    <source>
        <strain evidence="2 3">DSM 26001</strain>
    </source>
</reference>
<name>A0ABY1Q463_9BURK</name>
<keyword evidence="3" id="KW-1185">Reference proteome</keyword>
<dbReference type="Proteomes" id="UP001158049">
    <property type="component" value="Unassembled WGS sequence"/>
</dbReference>
<dbReference type="EMBL" id="FXUL01000006">
    <property type="protein sequence ID" value="SMP59086.1"/>
    <property type="molecule type" value="Genomic_DNA"/>
</dbReference>
<evidence type="ECO:0000313" key="2">
    <source>
        <dbReference type="EMBL" id="SMP59086.1"/>
    </source>
</evidence>
<feature type="region of interest" description="Disordered" evidence="1">
    <location>
        <begin position="1"/>
        <end position="65"/>
    </location>
</feature>
<feature type="region of interest" description="Disordered" evidence="1">
    <location>
        <begin position="71"/>
        <end position="90"/>
    </location>
</feature>
<comment type="caution">
    <text evidence="2">The sequence shown here is derived from an EMBL/GenBank/DDBJ whole genome shotgun (WGS) entry which is preliminary data.</text>
</comment>
<accession>A0ABY1Q463</accession>
<evidence type="ECO:0000313" key="3">
    <source>
        <dbReference type="Proteomes" id="UP001158049"/>
    </source>
</evidence>